<dbReference type="PANTHER" id="PTHR11006:SF4">
    <property type="entry name" value="PROTEIN ARGININE N-METHYLTRANSFERASE 7"/>
    <property type="match status" value="1"/>
</dbReference>
<reference evidence="9 10" key="1">
    <citation type="journal article" date="2024" name="bioRxiv">
        <title>A reference genome for Trichogramma kaykai: A tiny desert-dwelling parasitoid wasp with competing sex-ratio distorters.</title>
        <authorList>
            <person name="Culotta J."/>
            <person name="Lindsey A.R."/>
        </authorList>
    </citation>
    <scope>NUCLEOTIDE SEQUENCE [LARGE SCALE GENOMIC DNA]</scope>
    <source>
        <strain evidence="9 10">KSX58</strain>
    </source>
</reference>
<keyword evidence="2 7" id="KW-0808">Transferase</keyword>
<dbReference type="CDD" id="cd02440">
    <property type="entry name" value="AdoMet_MTases"/>
    <property type="match status" value="1"/>
</dbReference>
<keyword evidence="10" id="KW-1185">Reference proteome</keyword>
<dbReference type="InterPro" id="IPR029063">
    <property type="entry name" value="SAM-dependent_MTases_sf"/>
</dbReference>
<feature type="domain" description="Protein arginine N-methyltransferase" evidence="8">
    <location>
        <begin position="198"/>
        <end position="382"/>
    </location>
</feature>
<proteinExistence type="inferred from homology"/>
<organism evidence="9 10">
    <name type="scientific">Trichogramma kaykai</name>
    <dbReference type="NCBI Taxonomy" id="54128"/>
    <lineage>
        <taxon>Eukaryota</taxon>
        <taxon>Metazoa</taxon>
        <taxon>Ecdysozoa</taxon>
        <taxon>Arthropoda</taxon>
        <taxon>Hexapoda</taxon>
        <taxon>Insecta</taxon>
        <taxon>Pterygota</taxon>
        <taxon>Neoptera</taxon>
        <taxon>Endopterygota</taxon>
        <taxon>Hymenoptera</taxon>
        <taxon>Apocrita</taxon>
        <taxon>Proctotrupomorpha</taxon>
        <taxon>Chalcidoidea</taxon>
        <taxon>Trichogrammatidae</taxon>
        <taxon>Trichogramma</taxon>
    </lineage>
</organism>
<name>A0ABD2X6Q3_9HYME</name>
<dbReference type="AlphaFoldDB" id="A0ABD2X6Q3"/>
<accession>A0ABD2X6Q3</accession>
<dbReference type="EMBL" id="JBJJXI010000051">
    <property type="protein sequence ID" value="KAL3400544.1"/>
    <property type="molecule type" value="Genomic_DNA"/>
</dbReference>
<dbReference type="InterPro" id="IPR055135">
    <property type="entry name" value="PRMT_dom"/>
</dbReference>
<dbReference type="EC" id="2.1.1.-" evidence="6"/>
<dbReference type="Gene3D" id="2.70.160.11">
    <property type="entry name" value="Hnrnp arginine n-methyltransferase1"/>
    <property type="match status" value="2"/>
</dbReference>
<evidence type="ECO:0000259" key="8">
    <source>
        <dbReference type="Pfam" id="PF22528"/>
    </source>
</evidence>
<keyword evidence="4" id="KW-0677">Repeat</keyword>
<evidence type="ECO:0000313" key="10">
    <source>
        <dbReference type="Proteomes" id="UP001627154"/>
    </source>
</evidence>
<dbReference type="PROSITE" id="PS51678">
    <property type="entry name" value="SAM_MT_PRMT"/>
    <property type="match status" value="2"/>
</dbReference>
<keyword evidence="1 7" id="KW-0489">Methyltransferase</keyword>
<comment type="function">
    <text evidence="5">Essential arginine methyltransferase that can both catalyze the formation of omega-N monomethylarginine (MMA) and symmetrical dimethylarginine (sDMA). Specifically mediates the symmetrical dimethylation of arginine residues in the small nuclear ribonucleoproteins SmD1 and SmD3.</text>
</comment>
<dbReference type="Pfam" id="PF22528">
    <property type="entry name" value="PRMT_C"/>
    <property type="match status" value="1"/>
</dbReference>
<evidence type="ECO:0000256" key="4">
    <source>
        <dbReference type="ARBA" id="ARBA00022737"/>
    </source>
</evidence>
<dbReference type="PANTHER" id="PTHR11006">
    <property type="entry name" value="PROTEIN ARGININE N-METHYLTRANSFERASE"/>
    <property type="match status" value="1"/>
</dbReference>
<dbReference type="Pfam" id="PF06325">
    <property type="entry name" value="PrmA"/>
    <property type="match status" value="1"/>
</dbReference>
<dbReference type="GO" id="GO:0032259">
    <property type="term" value="P:methylation"/>
    <property type="evidence" value="ECO:0007669"/>
    <property type="project" value="UniProtKB-KW"/>
</dbReference>
<dbReference type="FunFam" id="3.40.50.150:FF:000070">
    <property type="entry name" value="Protein arginine N-methyltransferase 7"/>
    <property type="match status" value="1"/>
</dbReference>
<comment type="caution">
    <text evidence="9">The sequence shown here is derived from an EMBL/GenBank/DDBJ whole genome shotgun (WGS) entry which is preliminary data.</text>
</comment>
<dbReference type="Proteomes" id="UP001627154">
    <property type="component" value="Unassembled WGS sequence"/>
</dbReference>
<comment type="similarity">
    <text evidence="6">Belongs to the class I-like SAM-binding methyltransferase superfamily. Protein arginine N-methyltransferase family. PRMT7 subfamily.</text>
</comment>
<dbReference type="InterPro" id="IPR025799">
    <property type="entry name" value="Arg_MeTrfase"/>
</dbReference>
<comment type="function">
    <text evidence="6">Arginine methyltransferase that can both catalyze the formation of omega-N monomethylarginine (MMA) and symmetrical dimethylarginine (sDMA).</text>
</comment>
<gene>
    <name evidence="9" type="ORF">TKK_006386</name>
</gene>
<dbReference type="Gene3D" id="3.40.50.150">
    <property type="entry name" value="Vaccinia Virus protein VP39"/>
    <property type="match status" value="2"/>
</dbReference>
<sequence>MCYSGLLKLRSVNHFFLSTRKMSIFLQNTNPMTGVVGWEEKDPDYDYYQEIARSAFADMLHDHERNYKYYLGLKAAINAKHAAGEKAHVLDIGTGTGLLSMMAAKLGADSIVACEAFKPMAECATKIMKENGFGEKIELIYKRSTKLTVGENGDLKHRANILVTEVFDTELIGEGALSTFKHAQEVLLDSNPIVIPSSATVYAQVVDSSLVKGWNRVNCIKDKISSNELLKVPKCTQSCSGASAVHDIQLSQLPYGSFTPLSEAIAIYQFDWTGKVPLKFNENVEFSIKPINKGTAHAVFIWWDIVMDMHGEVLLSCAPVWNHPDVQEKLKKQKNYEKLVDEIPWRDHWMQAVYYLPNDLNMHPETEVYLTASHDEYSFWFSLNENKGIANTGLDRPVCECYVHLALSRTRIGQWNNESRNQKYLQAIQNKVRPDATCLCLSDSSLLGLSIANMNIKKLYILETKSLSKRTIEMFINANNLEEKVSVIDSVDKLPAFSEFDLIFGEPYFVTSILPWDNFYFWYLISKDSKNIPRIPEKAVIKGVAVEFRDLHKIRAPLGICEGFDMTMFDDLVKSSSHKTDSTVEAQPLWEYPGKALTEAFSINSFDFCQNVEKSSCTESQTIIRFSESGNCNGIALWVDWHLDQDNEIVVSSGPIVKIIPGERLSWDPYTRQGFHLPYEIKNVSSEDSLRIRHKFNPKEGTMHFNFEIISDEDC</sequence>
<dbReference type="PIRSF" id="PIRSF036946">
    <property type="entry name" value="Arg_N-mtase"/>
    <property type="match status" value="1"/>
</dbReference>
<evidence type="ECO:0000256" key="3">
    <source>
        <dbReference type="ARBA" id="ARBA00022691"/>
    </source>
</evidence>
<evidence type="ECO:0000256" key="6">
    <source>
        <dbReference type="PIRNR" id="PIRNR036946"/>
    </source>
</evidence>
<dbReference type="SUPFAM" id="SSF53335">
    <property type="entry name" value="S-adenosyl-L-methionine-dependent methyltransferases"/>
    <property type="match status" value="2"/>
</dbReference>
<dbReference type="FunFam" id="3.40.50.150:FF:000071">
    <property type="entry name" value="Protein arginine N-methyltransferase 7"/>
    <property type="match status" value="1"/>
</dbReference>
<keyword evidence="3 7" id="KW-0949">S-adenosyl-L-methionine</keyword>
<dbReference type="InterPro" id="IPR014644">
    <property type="entry name" value="MeTrfase_PRMT7"/>
</dbReference>
<evidence type="ECO:0000256" key="1">
    <source>
        <dbReference type="ARBA" id="ARBA00022603"/>
    </source>
</evidence>
<evidence type="ECO:0000256" key="7">
    <source>
        <dbReference type="PROSITE-ProRule" id="PRU01015"/>
    </source>
</evidence>
<evidence type="ECO:0000256" key="5">
    <source>
        <dbReference type="ARBA" id="ARBA00025081"/>
    </source>
</evidence>
<evidence type="ECO:0000313" key="9">
    <source>
        <dbReference type="EMBL" id="KAL3400544.1"/>
    </source>
</evidence>
<protein>
    <recommendedName>
        <fullName evidence="6">Protein arginine N-methyltransferase</fullName>
        <ecNumber evidence="6">2.1.1.-</ecNumber>
    </recommendedName>
</protein>
<evidence type="ECO:0000256" key="2">
    <source>
        <dbReference type="ARBA" id="ARBA00022679"/>
    </source>
</evidence>
<dbReference type="GO" id="GO:0008168">
    <property type="term" value="F:methyltransferase activity"/>
    <property type="evidence" value="ECO:0007669"/>
    <property type="project" value="UniProtKB-KW"/>
</dbReference>